<dbReference type="InterPro" id="IPR043502">
    <property type="entry name" value="DNA/RNA_pol_sf"/>
</dbReference>
<evidence type="ECO:0000256" key="1">
    <source>
        <dbReference type="ARBA" id="ARBA00022679"/>
    </source>
</evidence>
<dbReference type="SUPFAM" id="SSF53098">
    <property type="entry name" value="Ribonuclease H-like"/>
    <property type="match status" value="1"/>
</dbReference>
<evidence type="ECO:0000256" key="5">
    <source>
        <dbReference type="ARBA" id="ARBA00022801"/>
    </source>
</evidence>
<dbReference type="SUPFAM" id="SSF56672">
    <property type="entry name" value="DNA/RNA polymerases"/>
    <property type="match status" value="1"/>
</dbReference>
<keyword evidence="5" id="KW-0378">Hydrolase</keyword>
<evidence type="ECO:0000256" key="3">
    <source>
        <dbReference type="ARBA" id="ARBA00022722"/>
    </source>
</evidence>
<dbReference type="GO" id="GO:0016787">
    <property type="term" value="F:hydrolase activity"/>
    <property type="evidence" value="ECO:0007669"/>
    <property type="project" value="UniProtKB-KW"/>
</dbReference>
<dbReference type="PANTHER" id="PTHR37984:SF5">
    <property type="entry name" value="PROTEIN NYNRIN-LIKE"/>
    <property type="match status" value="1"/>
</dbReference>
<evidence type="ECO:0000256" key="6">
    <source>
        <dbReference type="ARBA" id="ARBA00022918"/>
    </source>
</evidence>
<dbReference type="OrthoDB" id="124264at2759"/>
<dbReference type="PANTHER" id="PTHR37984">
    <property type="entry name" value="PROTEIN CBG26694"/>
    <property type="match status" value="1"/>
</dbReference>
<feature type="compositionally biased region" description="Low complexity" evidence="7">
    <location>
        <begin position="45"/>
        <end position="66"/>
    </location>
</feature>
<feature type="compositionally biased region" description="Basic residues" evidence="7">
    <location>
        <begin position="67"/>
        <end position="80"/>
    </location>
</feature>
<evidence type="ECO:0000259" key="8">
    <source>
        <dbReference type="PROSITE" id="PS50994"/>
    </source>
</evidence>
<dbReference type="GO" id="GO:0015074">
    <property type="term" value="P:DNA integration"/>
    <property type="evidence" value="ECO:0007669"/>
    <property type="project" value="InterPro"/>
</dbReference>
<keyword evidence="10" id="KW-1185">Reference proteome</keyword>
<evidence type="ECO:0000256" key="7">
    <source>
        <dbReference type="SAM" id="MobiDB-lite"/>
    </source>
</evidence>
<keyword evidence="1" id="KW-0808">Transferase</keyword>
<dbReference type="Pfam" id="PF17917">
    <property type="entry name" value="RT_RNaseH"/>
    <property type="match status" value="1"/>
</dbReference>
<proteinExistence type="predicted"/>
<dbReference type="InterPro" id="IPR036397">
    <property type="entry name" value="RNaseH_sf"/>
</dbReference>
<comment type="caution">
    <text evidence="9">The sequence shown here is derived from an EMBL/GenBank/DDBJ whole genome shotgun (WGS) entry which is preliminary data.</text>
</comment>
<dbReference type="InterPro" id="IPR012337">
    <property type="entry name" value="RNaseH-like_sf"/>
</dbReference>
<dbReference type="EMBL" id="NBNE01000345">
    <property type="protein sequence ID" value="OWZ20245.1"/>
    <property type="molecule type" value="Genomic_DNA"/>
</dbReference>
<feature type="compositionally biased region" description="Basic and acidic residues" evidence="7">
    <location>
        <begin position="1"/>
        <end position="12"/>
    </location>
</feature>
<keyword evidence="2" id="KW-0548">Nucleotidyltransferase</keyword>
<dbReference type="Proteomes" id="UP000198211">
    <property type="component" value="Unassembled WGS sequence"/>
</dbReference>
<dbReference type="AlphaFoldDB" id="A0A225WRJ4"/>
<sequence length="1252" mass="140105">MERSSADIHEADLDQDPDLEEKPRIPLKAAKTATADLNENLDLYTTNKETTKSKSNPSTKSVAATRSSKKKKIKTARTKLKAPDLGSGDVNKPRSTIAKAMIEQAYYRKILSEPPLQDPVLGIIQVRQIGDLTGPISKPNISTDMLNAVKILLDLLQETGLVPGEFDLDSLFEMELGAIQAAAQDLYESLKILRQKCVEIGDNVFTTEGRTRIKITLAGYLVFIFDIWIGDLSGQNAILGMDFMVPAGVRMDLADGSMRLPDEVGTPLNGRKRLYGKKVRSVILERNLRIPVGRSEETAARIKLSATEKLWVTRGERWVPTVMEGPGQIRYLVISNIGEEILWLDHRLDVGMILDQDKVPRSPGFVSVGSRRYRECQNLALESTVDARSEPPQLIEDPAEPAVQRPTNSIEGGNGAPQIEATLPTPEMCHLSTPTTSPDPDRYLSGDAGGGGISESMPGQVTDRSGTKDNALYGFLKISRSGDAGATTDVFQTGIADDSDRGSVLGRRSYIDDIMIAAESWDQMCQRVEDLLDACDKWNLSISVAKSFWGVDKFLGSLNYYSRFIKDYAIYASVLSELREVEFAELEKRSDLREIMAFITLKTKIATTPILRLFDETRTLVVIVFASDWAISASLTQEHDGIYHPVAFASRTLKPNELNYNVTEMEVLALLRILDINYNLLVGREIRVLTRHSTLAWLFKSTGLQGRLGQWSALLAPWTLEITKCTKGEDEILGAIAASITPRAKMDDALTDIAPGRNLNAGSKRRYPPAIVWSLPGWKVVKARSGYLESLTVNEAEYNGLIPGLDMLENLDRKRLVICDEFNLLIRQRYWNGSADSLRMPFCNDKAGSKSTEGPNTNAHHPSLSSKIARGVTQENLIREMRVDRIKRAQEEEVWIAGMKKYLNGAIADLTQAEARSYGKIAGDYEVDEQDLLFYCPPTPRSGEDRDRKTGDQGQIIGEIAGDVPFQIIAMDHIPSLPRSHKGNSELLIWVDLFTEYVIAKANSSRSAQTVAESYEECVFRRFGASEMIRHDREPVFISDFFREFNKILGKWQQATMAYRPQANGTAERMVQIATRALKMYVRELDQKDWVEYAERLTFAIITAHDRIRGDTPHYLGSEIDVRGYTASRILREAIADRASRHNEDAGSHQIEAVSRVWLYLDRGKVGYAWKLAHLWHGPFRVAEKINELSIKLDIAGTGYQIFPVVHVSKLKLVKDFSDRPRLELMVDKSDHLDFDEILLPEDSRVPDLGAD</sequence>
<name>A0A225WRJ4_9STRA</name>
<dbReference type="Gene3D" id="3.30.420.10">
    <property type="entry name" value="Ribonuclease H-like superfamily/Ribonuclease H"/>
    <property type="match status" value="1"/>
</dbReference>
<protein>
    <submittedName>
        <fullName evidence="9">Reverse transcriptase</fullName>
    </submittedName>
</protein>
<accession>A0A225WRJ4</accession>
<dbReference type="GO" id="GO:0004519">
    <property type="term" value="F:endonuclease activity"/>
    <property type="evidence" value="ECO:0007669"/>
    <property type="project" value="UniProtKB-KW"/>
</dbReference>
<dbReference type="GO" id="GO:0003964">
    <property type="term" value="F:RNA-directed DNA polymerase activity"/>
    <property type="evidence" value="ECO:0007669"/>
    <property type="project" value="UniProtKB-KW"/>
</dbReference>
<feature type="region of interest" description="Disordered" evidence="7">
    <location>
        <begin position="399"/>
        <end position="465"/>
    </location>
</feature>
<dbReference type="InterPro" id="IPR050951">
    <property type="entry name" value="Retrovirus_Pol_polyprotein"/>
</dbReference>
<feature type="domain" description="Integrase catalytic" evidence="8">
    <location>
        <begin position="961"/>
        <end position="1121"/>
    </location>
</feature>
<organism evidence="9 10">
    <name type="scientific">Phytophthora megakarya</name>
    <dbReference type="NCBI Taxonomy" id="4795"/>
    <lineage>
        <taxon>Eukaryota</taxon>
        <taxon>Sar</taxon>
        <taxon>Stramenopiles</taxon>
        <taxon>Oomycota</taxon>
        <taxon>Peronosporomycetes</taxon>
        <taxon>Peronosporales</taxon>
        <taxon>Peronosporaceae</taxon>
        <taxon>Phytophthora</taxon>
    </lineage>
</organism>
<gene>
    <name evidence="9" type="ORF">PHMEG_0005364</name>
</gene>
<evidence type="ECO:0000313" key="9">
    <source>
        <dbReference type="EMBL" id="OWZ20245.1"/>
    </source>
</evidence>
<keyword evidence="6 9" id="KW-0695">RNA-directed DNA polymerase</keyword>
<dbReference type="InterPro" id="IPR001584">
    <property type="entry name" value="Integrase_cat-core"/>
</dbReference>
<evidence type="ECO:0000256" key="2">
    <source>
        <dbReference type="ARBA" id="ARBA00022695"/>
    </source>
</evidence>
<dbReference type="InterPro" id="IPR043128">
    <property type="entry name" value="Rev_trsase/Diguanyl_cyclase"/>
</dbReference>
<dbReference type="Gene3D" id="3.30.70.270">
    <property type="match status" value="1"/>
</dbReference>
<keyword evidence="4" id="KW-0255">Endonuclease</keyword>
<reference evidence="10" key="1">
    <citation type="submission" date="2017-03" db="EMBL/GenBank/DDBJ databases">
        <title>Phytopthora megakarya and P. palmivora, two closely related causual agents of cacao black pod achieved similar genome size and gene model numbers by different mechanisms.</title>
        <authorList>
            <person name="Ali S."/>
            <person name="Shao J."/>
            <person name="Larry D.J."/>
            <person name="Kronmiller B."/>
            <person name="Shen D."/>
            <person name="Strem M.D."/>
            <person name="Melnick R.L."/>
            <person name="Guiltinan M.J."/>
            <person name="Tyler B.M."/>
            <person name="Meinhardt L.W."/>
            <person name="Bailey B.A."/>
        </authorList>
    </citation>
    <scope>NUCLEOTIDE SEQUENCE [LARGE SCALE GENOMIC DNA]</scope>
    <source>
        <strain evidence="10">zdho120</strain>
    </source>
</reference>
<dbReference type="PROSITE" id="PS50994">
    <property type="entry name" value="INTEGRASE"/>
    <property type="match status" value="1"/>
</dbReference>
<evidence type="ECO:0000313" key="10">
    <source>
        <dbReference type="Proteomes" id="UP000198211"/>
    </source>
</evidence>
<keyword evidence="3" id="KW-0540">Nuclease</keyword>
<feature type="region of interest" description="Disordered" evidence="7">
    <location>
        <begin position="1"/>
        <end position="88"/>
    </location>
</feature>
<dbReference type="GO" id="GO:0003676">
    <property type="term" value="F:nucleic acid binding"/>
    <property type="evidence" value="ECO:0007669"/>
    <property type="project" value="InterPro"/>
</dbReference>
<evidence type="ECO:0000256" key="4">
    <source>
        <dbReference type="ARBA" id="ARBA00022759"/>
    </source>
</evidence>
<dbReference type="InterPro" id="IPR041373">
    <property type="entry name" value="RT_RNaseH"/>
</dbReference>